<dbReference type="InterPro" id="IPR051861">
    <property type="entry name" value="NET_actin-binding_domain"/>
</dbReference>
<feature type="compositionally biased region" description="Polar residues" evidence="1">
    <location>
        <begin position="92"/>
        <end position="104"/>
    </location>
</feature>
<feature type="non-terminal residue" evidence="2">
    <location>
        <position position="1280"/>
    </location>
</feature>
<feature type="compositionally biased region" description="Basic and acidic residues" evidence="1">
    <location>
        <begin position="312"/>
        <end position="328"/>
    </location>
</feature>
<feature type="compositionally biased region" description="Polar residues" evidence="1">
    <location>
        <begin position="539"/>
        <end position="557"/>
    </location>
</feature>
<feature type="region of interest" description="Disordered" evidence="1">
    <location>
        <begin position="852"/>
        <end position="941"/>
    </location>
</feature>
<sequence length="1280" mass="140994">MLPDSGSISRDILALTGFSSKKRKEEEPQTQSSPSQRTYYDAEAVSSIRSKRRSSRQSSQLSHPHSCLFETESFEKKRETKPPFHQDHLQDFASTHPGSQSFRSMQPGPRAASPDFNRTRQLFSFTPTPSKEHFKEQLYSKSPSQEPQYTRSGVCELSTDPRVTPVISGSKGLKEGDISEHFARPKNNNPPRSGNSSYHLRHKHKTMKKKTKTASQSHGSQYTPFSRGHHDQQAHSHVESYESGDHASVPSHLPPSPSIRSHPCVSKQCGMDYSRVSASRDHIMTIDELHSHNNNAIKHKRQATSTVFGRETTSRTEREVRREKEMNSPRKSVVNASKVDKTHKQRKPREVEESESETKDISSSSSLSTYSTYSHRHSTNTKSSSRISTSRTSDSSHKNHSHKSHSHKNHSHKSLEDIYGMRTKKKMLHSLGDVRNNSSVDSLGGVRERNERKMPVEKTHQHTSSSSSLRIPADLSEKLTPIHDQHTCEQHTLEEDHPRTTALSKKKKSGEKEKEREKEKVEEKIEEEEEGEKEKEDNPTTTHQSSSSTMDAQSRCVTIVYPQSSSASPLHYESCDIPDIEPSRRLRVMLRDPPTDRGIHNNFASMSTPLPSFSQMMARATIDSSRRGNESKEKSSLIKKSAKVKVGKKRSTTVVKDLLASSDESGHVIGISSKENDCHFPDVVSSAHVSGALEEARDDDNIQLMRDEQYERGGTESYEAFWNDDCGDCGDIDEYGDDADFDRQYLNPDIHEDSAVVSREHKELQRKYGIDNHNNTQTSSGETTKSIDQSISNKPKQYDDLSSLQAENKQLSSSVSSSKAEIEALQVTLKSTQALLEDRDSGLSSLQAENKQLSSSVSSSKAEIEALQAENKQLSSSVSSSKAEIEALQAENKQLSSSVSSSKAEIETLQAENKQLSSSVSSSKAEIETLQAENKQLSSSVSSSKAEIEALQVTLKSTQALLEDRDSGLSSLQAENKQLSSSVSSSKAEIETLQATLKSTQALLEDRDSGLSSLQAENKQLSSSVSSSKAEIEALQVTLKSTQALLEDRDSGLSSLQAENKQLSSSVSSSKAEIETLQAENKQLSSSVSSSKAEIETLQAENKQLSSSVSSSKAEIETLQATLKSTQALLEDRYADLSSLQAENKQLSSSVSSSKAEIEALQVTLKSTQALLEDRDSGLSSLQAENKQLSSSVSSSKAEIEALQVTLKSTQALLEDRDSGLSSLQAENKQLSSSVSSSKAEIETLQATLKSTQALLEDRDSGLSSLQAENKQLSSSVSSS</sequence>
<protein>
    <submittedName>
        <fullName evidence="2">Uncharacterized protein</fullName>
    </submittedName>
</protein>
<reference evidence="2" key="1">
    <citation type="submission" date="2022-03" db="EMBL/GenBank/DDBJ databases">
        <title>Draft genome sequence of Aduncisulcus paluster, a free-living microaerophilic Fornicata.</title>
        <authorList>
            <person name="Yuyama I."/>
            <person name="Kume K."/>
            <person name="Tamura T."/>
            <person name="Inagaki Y."/>
            <person name="Hashimoto T."/>
        </authorList>
    </citation>
    <scope>NUCLEOTIDE SEQUENCE</scope>
    <source>
        <strain evidence="2">NY0171</strain>
    </source>
</reference>
<feature type="compositionally biased region" description="Polar residues" evidence="1">
    <location>
        <begin position="119"/>
        <end position="129"/>
    </location>
</feature>
<feature type="compositionally biased region" description="Polar residues" evidence="1">
    <location>
        <begin position="1262"/>
        <end position="1280"/>
    </location>
</feature>
<feature type="compositionally biased region" description="Basic and acidic residues" evidence="1">
    <location>
        <begin position="446"/>
        <end position="460"/>
    </location>
</feature>
<feature type="region of interest" description="Disordered" evidence="1">
    <location>
        <begin position="752"/>
        <end position="800"/>
    </location>
</feature>
<comment type="caution">
    <text evidence="2">The sequence shown here is derived from an EMBL/GenBank/DDBJ whole genome shotgun (WGS) entry which is preliminary data.</text>
</comment>
<dbReference type="EMBL" id="BQXS01012570">
    <property type="protein sequence ID" value="GKT25153.1"/>
    <property type="molecule type" value="Genomic_DNA"/>
</dbReference>
<feature type="region of interest" description="Disordered" evidence="1">
    <location>
        <begin position="488"/>
        <end position="557"/>
    </location>
</feature>
<accession>A0ABQ5K176</accession>
<feature type="compositionally biased region" description="Polar residues" evidence="1">
    <location>
        <begin position="29"/>
        <end position="38"/>
    </location>
</feature>
<dbReference type="Gene3D" id="6.10.250.3110">
    <property type="match status" value="1"/>
</dbReference>
<feature type="compositionally biased region" description="Polar residues" evidence="1">
    <location>
        <begin position="772"/>
        <end position="800"/>
    </location>
</feature>
<feature type="compositionally biased region" description="Basic and acidic residues" evidence="1">
    <location>
        <begin position="73"/>
        <end position="90"/>
    </location>
</feature>
<feature type="compositionally biased region" description="Basic residues" evidence="1">
    <location>
        <begin position="199"/>
        <end position="212"/>
    </location>
</feature>
<proteinExistence type="predicted"/>
<feature type="compositionally biased region" description="Basic and acidic residues" evidence="1">
    <location>
        <begin position="488"/>
        <end position="499"/>
    </location>
</feature>
<feature type="compositionally biased region" description="Basic and acidic residues" evidence="1">
    <location>
        <begin position="752"/>
        <end position="770"/>
    </location>
</feature>
<dbReference type="Gene3D" id="1.10.287.1490">
    <property type="match status" value="2"/>
</dbReference>
<keyword evidence="3" id="KW-1185">Reference proteome</keyword>
<dbReference type="PANTHER" id="PTHR32258:SF28">
    <property type="entry name" value="PROTEIN NETWORKED 3A-RELATED"/>
    <property type="match status" value="1"/>
</dbReference>
<feature type="compositionally biased region" description="Basic residues" evidence="1">
    <location>
        <begin position="398"/>
        <end position="412"/>
    </location>
</feature>
<evidence type="ECO:0000256" key="1">
    <source>
        <dbReference type="SAM" id="MobiDB-lite"/>
    </source>
</evidence>
<feature type="compositionally biased region" description="Basic and acidic residues" evidence="1">
    <location>
        <begin position="172"/>
        <end position="183"/>
    </location>
</feature>
<organism evidence="2 3">
    <name type="scientific">Aduncisulcus paluster</name>
    <dbReference type="NCBI Taxonomy" id="2918883"/>
    <lineage>
        <taxon>Eukaryota</taxon>
        <taxon>Metamonada</taxon>
        <taxon>Carpediemonas-like organisms</taxon>
        <taxon>Aduncisulcus</taxon>
    </lineage>
</organism>
<dbReference type="SUPFAM" id="SSF57997">
    <property type="entry name" value="Tropomyosin"/>
    <property type="match status" value="2"/>
</dbReference>
<feature type="compositionally biased region" description="Polar residues" evidence="1">
    <location>
        <begin position="186"/>
        <end position="198"/>
    </location>
</feature>
<feature type="region of interest" description="Disordered" evidence="1">
    <location>
        <begin position="293"/>
        <end position="414"/>
    </location>
</feature>
<feature type="compositionally biased region" description="Polar residues" evidence="1">
    <location>
        <begin position="139"/>
        <end position="151"/>
    </location>
</feature>
<feature type="compositionally biased region" description="Basic and acidic residues" evidence="1">
    <location>
        <begin position="338"/>
        <end position="360"/>
    </location>
</feature>
<feature type="region of interest" description="Disordered" evidence="1">
    <location>
        <begin position="1261"/>
        <end position="1280"/>
    </location>
</feature>
<feature type="compositionally biased region" description="Basic and acidic residues" evidence="1">
    <location>
        <begin position="228"/>
        <end position="245"/>
    </location>
</feature>
<name>A0ABQ5K176_9EUKA</name>
<dbReference type="PANTHER" id="PTHR32258">
    <property type="entry name" value="PROTEIN NETWORKED 4A"/>
    <property type="match status" value="1"/>
</dbReference>
<feature type="compositionally biased region" description="Low complexity" evidence="1">
    <location>
        <begin position="380"/>
        <end position="393"/>
    </location>
</feature>
<gene>
    <name evidence="2" type="ORF">ADUPG1_012943</name>
</gene>
<feature type="region of interest" description="Disordered" evidence="1">
    <location>
        <begin position="429"/>
        <end position="471"/>
    </location>
</feature>
<feature type="compositionally biased region" description="Low complexity" evidence="1">
    <location>
        <begin position="361"/>
        <end position="373"/>
    </location>
</feature>
<dbReference type="Proteomes" id="UP001057375">
    <property type="component" value="Unassembled WGS sequence"/>
</dbReference>
<feature type="compositionally biased region" description="Polar residues" evidence="1">
    <location>
        <begin position="214"/>
        <end position="224"/>
    </location>
</feature>
<evidence type="ECO:0000313" key="3">
    <source>
        <dbReference type="Proteomes" id="UP001057375"/>
    </source>
</evidence>
<evidence type="ECO:0000313" key="2">
    <source>
        <dbReference type="EMBL" id="GKT25153.1"/>
    </source>
</evidence>
<feature type="region of interest" description="Disordered" evidence="1">
    <location>
        <begin position="1"/>
        <end position="264"/>
    </location>
</feature>
<feature type="compositionally biased region" description="Basic and acidic residues" evidence="1">
    <location>
        <begin position="510"/>
        <end position="523"/>
    </location>
</feature>